<feature type="region of interest" description="Disordered" evidence="1">
    <location>
        <begin position="1"/>
        <end position="26"/>
    </location>
</feature>
<evidence type="ECO:0000313" key="2">
    <source>
        <dbReference type="EMBL" id="SVA73603.1"/>
    </source>
</evidence>
<sequence>MSMAEETTDGEVNPLEAVGEAAGAAF</sequence>
<reference evidence="2" key="1">
    <citation type="submission" date="2018-05" db="EMBL/GenBank/DDBJ databases">
        <authorList>
            <person name="Lanie J.A."/>
            <person name="Ng W.-L."/>
            <person name="Kazmierczak K.M."/>
            <person name="Andrzejewski T.M."/>
            <person name="Davidsen T.M."/>
            <person name="Wayne K.J."/>
            <person name="Tettelin H."/>
            <person name="Glass J.I."/>
            <person name="Rusch D."/>
            <person name="Podicherti R."/>
            <person name="Tsui H.-C.T."/>
            <person name="Winkler M.E."/>
        </authorList>
    </citation>
    <scope>NUCLEOTIDE SEQUENCE</scope>
</reference>
<dbReference type="AlphaFoldDB" id="A0A381YAT7"/>
<name>A0A381YAT7_9ZZZZ</name>
<dbReference type="EMBL" id="UINC01017683">
    <property type="protein sequence ID" value="SVA73603.1"/>
    <property type="molecule type" value="Genomic_DNA"/>
</dbReference>
<organism evidence="2">
    <name type="scientific">marine metagenome</name>
    <dbReference type="NCBI Taxonomy" id="408172"/>
    <lineage>
        <taxon>unclassified sequences</taxon>
        <taxon>metagenomes</taxon>
        <taxon>ecological metagenomes</taxon>
    </lineage>
</organism>
<feature type="non-terminal residue" evidence="2">
    <location>
        <position position="26"/>
    </location>
</feature>
<accession>A0A381YAT7</accession>
<proteinExistence type="predicted"/>
<gene>
    <name evidence="2" type="ORF">METZ01_LOCUS126457</name>
</gene>
<evidence type="ECO:0000256" key="1">
    <source>
        <dbReference type="SAM" id="MobiDB-lite"/>
    </source>
</evidence>
<protein>
    <submittedName>
        <fullName evidence="2">Uncharacterized protein</fullName>
    </submittedName>
</protein>